<dbReference type="Gene3D" id="3.30.70.1230">
    <property type="entry name" value="Nucleotide cyclase"/>
    <property type="match status" value="2"/>
</dbReference>
<dbReference type="Gene3D" id="3.40.50.300">
    <property type="entry name" value="P-loop containing nucleotide triphosphate hydrolases"/>
    <property type="match status" value="1"/>
</dbReference>
<evidence type="ECO:0000259" key="4">
    <source>
        <dbReference type="PROSITE" id="PS50125"/>
    </source>
</evidence>
<dbReference type="PANTHER" id="PTHR16305">
    <property type="entry name" value="TESTICULAR SOLUBLE ADENYLYL CYCLASE"/>
    <property type="match status" value="1"/>
</dbReference>
<accession>A0A834U7E6</accession>
<dbReference type="GO" id="GO:0004016">
    <property type="term" value="F:adenylate cyclase activity"/>
    <property type="evidence" value="ECO:0007669"/>
    <property type="project" value="TreeGrafter"/>
</dbReference>
<dbReference type="PROSITE" id="PS50125">
    <property type="entry name" value="GUANYLATE_CYCLASE_2"/>
    <property type="match status" value="1"/>
</dbReference>
<keyword evidence="3" id="KW-0456">Lyase</keyword>
<organism evidence="5 6">
    <name type="scientific">Vespula pensylvanica</name>
    <name type="common">Western yellow jacket</name>
    <name type="synonym">Wasp</name>
    <dbReference type="NCBI Taxonomy" id="30213"/>
    <lineage>
        <taxon>Eukaryota</taxon>
        <taxon>Metazoa</taxon>
        <taxon>Ecdysozoa</taxon>
        <taxon>Arthropoda</taxon>
        <taxon>Hexapoda</taxon>
        <taxon>Insecta</taxon>
        <taxon>Pterygota</taxon>
        <taxon>Neoptera</taxon>
        <taxon>Endopterygota</taxon>
        <taxon>Hymenoptera</taxon>
        <taxon>Apocrita</taxon>
        <taxon>Aculeata</taxon>
        <taxon>Vespoidea</taxon>
        <taxon>Vespidae</taxon>
        <taxon>Vespinae</taxon>
        <taxon>Vespula</taxon>
    </lineage>
</organism>
<comment type="caution">
    <text evidence="5">The sequence shown here is derived from an EMBL/GenBank/DDBJ whole genome shotgun (WGS) entry which is preliminary data.</text>
</comment>
<dbReference type="InterPro" id="IPR001054">
    <property type="entry name" value="A/G_cyclase"/>
</dbReference>
<dbReference type="GO" id="GO:0005524">
    <property type="term" value="F:ATP binding"/>
    <property type="evidence" value="ECO:0007669"/>
    <property type="project" value="UniProtKB-KW"/>
</dbReference>
<evidence type="ECO:0000313" key="5">
    <source>
        <dbReference type="EMBL" id="KAF7420039.1"/>
    </source>
</evidence>
<sequence length="1637" mass="190128">MEKKFGPGNNSLLSRWTSKSNDLEYETRSSVKDALDIEASNKFTRLMATFVPNEIILAKDLDKKIKDQFDVILLFIDISDLTNRYNTYRNAENGGMYAFTVLLNKYFNVIISEIYIVEGDVFKISQDTILSLWRIHQGELILNIMPKVINCAFNLKNAVMAIEENAEFKLKMNIVISAGNVIFSMIGNELSRHYVIAGQPLLDFKKAKNISLSGDLILSTKAWGYCTPSKYEYVIKDAHNIKIIKILKYNKKVKPRRTTIRPLITNNSNHWDPAMLQKLSELLMKTTMDSTEESTSSEEDGDQEMFSPRTSMLETIKRSIGIQLKIYLIHTVTQQIALNQPLEYLMETRRVTIIYIDIIPSNSNTLEFIYLMDECYLLLHSIVHPFSACIYLMNMYESNILFSIVFGLKELIEIITNNEKMTQNAIICAFKILQALKNNLDIRGVSIGVSTGMAYCGVVGHITRKEYMIIGTPLTYAKGMMEISYNKLPPVNTSNLDYRYPILGRSKELEVFNDILDNIGVMDRNYSGILIMGDERSGKSRLLDAYVSIAKNRQINVIQLPLHYSYSEKEFTVIYYIILLILNAEDCKCIKDRERILKKKLSSFLPSNEFCYLNTLMKVSFPLSNEYCAADHSQRYVKMREIFNLILNQSNKMCIFLDDFHYTDSTSWYFVSVALNNINVVIVITTLNPPLNIKSFNIEENLFEDNRLTKIPLEGLENQFLTGFVCQFLNVVAISKNLDTIIKRYSRNDIGWCEVFLSLTLQNNGFDFLTISNNELKQYNLIFPESYMIRKVPFDLFPEDVIPSSKTNLFPICITNDRYIGFADATLNYNSLKRMIFERMNPYQKKFIKCAAAIAVSELIRIRVMECASIQRHFFYTDDHLHALLIRRKTFSDMHHLVQCNCSNSNNFMIPNLPTYSNCKILEFKILSFYKMLYSMLQRNEKDDYWYKTHMIYKRETHKCNECGGSSFLKTFSGNLSNKTIITNVLKGVEPNFLKTDNQRTLKSINAVNSEVPLLSFFNHDEGNEEVEEYLSDIANVSDHIVYDKYRLNSLRKSFIEPEKITHPFRIFLKEFHSIDYRNCHCYDKINSIYWQLSQHMQQIGSEEDILEFLIEYSIGLIYIAEPMYALKILEFAEQKNEKLENECRKKEKCNVYSVVNKGIILILMGDANVALGYFSQAKIMYNKAIALRTTIPQSSIAICYIICIESLYLQIGTKFLRNFVNRYRGPTAFDRLELASYLARLSSILMIEKKEKLAKSIILQSLRLGFENSGNFLKQAKIYLATVKVLRRAANFNLIKRLENLMIEIITKEIHWFCPEDVMFISDIFMAMYEIRALRGEFEKAIEFGKKILKIACTIKFIHVKLALLPSFIEIMVWTKHISEAIDLINELYYISDEDIDSSAITWYYALSLELLLEAGIFLESYESCFQYAKTIVACNTKACVSRDPICLTRLLSGLWIWQLRMGYNIDESFEITIDTYTTQVEHDNFSAIVSCSQGLECYLLVLIRCINLKKASEYTEVLDGVYKITKTLSRISKRAPFIKPFFHFYKSHINIIRSKRSQKHFNLNKAEKWSRLQNNKFIIARIIQSKRAMKICNVKEYWIENVAYMNNIHWQDIEKYDLNSWAAILYTLPIPNTCL</sequence>
<dbReference type="InterPro" id="IPR029787">
    <property type="entry name" value="Nucleotide_cyclase"/>
</dbReference>
<dbReference type="GO" id="GO:0009190">
    <property type="term" value="P:cyclic nucleotide biosynthetic process"/>
    <property type="evidence" value="ECO:0007669"/>
    <property type="project" value="InterPro"/>
</dbReference>
<dbReference type="InterPro" id="IPR027417">
    <property type="entry name" value="P-loop_NTPase"/>
</dbReference>
<evidence type="ECO:0000256" key="1">
    <source>
        <dbReference type="ARBA" id="ARBA00022741"/>
    </source>
</evidence>
<gene>
    <name evidence="5" type="ORF">H0235_010336</name>
</gene>
<dbReference type="EMBL" id="JACSDY010000009">
    <property type="protein sequence ID" value="KAF7420039.1"/>
    <property type="molecule type" value="Genomic_DNA"/>
</dbReference>
<dbReference type="SUPFAM" id="SSF52540">
    <property type="entry name" value="P-loop containing nucleoside triphosphate hydrolases"/>
    <property type="match status" value="1"/>
</dbReference>
<feature type="domain" description="Guanylate cyclase" evidence="4">
    <location>
        <begin position="352"/>
        <end position="481"/>
    </location>
</feature>
<dbReference type="GO" id="GO:0035556">
    <property type="term" value="P:intracellular signal transduction"/>
    <property type="evidence" value="ECO:0007669"/>
    <property type="project" value="InterPro"/>
</dbReference>
<dbReference type="SUPFAM" id="SSF55073">
    <property type="entry name" value="Nucleotide cyclase"/>
    <property type="match status" value="2"/>
</dbReference>
<evidence type="ECO:0000256" key="2">
    <source>
        <dbReference type="ARBA" id="ARBA00022840"/>
    </source>
</evidence>
<evidence type="ECO:0000313" key="6">
    <source>
        <dbReference type="Proteomes" id="UP000600918"/>
    </source>
</evidence>
<keyword evidence="2" id="KW-0067">ATP-binding</keyword>
<dbReference type="Proteomes" id="UP000600918">
    <property type="component" value="Unassembled WGS sequence"/>
</dbReference>
<dbReference type="GO" id="GO:0005737">
    <property type="term" value="C:cytoplasm"/>
    <property type="evidence" value="ECO:0007669"/>
    <property type="project" value="TreeGrafter"/>
</dbReference>
<dbReference type="PANTHER" id="PTHR16305:SF28">
    <property type="entry name" value="GUANYLATE CYCLASE DOMAIN-CONTAINING PROTEIN"/>
    <property type="match status" value="1"/>
</dbReference>
<protein>
    <recommendedName>
        <fullName evidence="4">Guanylate cyclase domain-containing protein</fullName>
    </recommendedName>
</protein>
<name>A0A834U7E6_VESPE</name>
<proteinExistence type="predicted"/>
<evidence type="ECO:0000256" key="3">
    <source>
        <dbReference type="ARBA" id="ARBA00023239"/>
    </source>
</evidence>
<reference evidence="5" key="1">
    <citation type="journal article" date="2020" name="G3 (Bethesda)">
        <title>High-Quality Assemblies for Three Invasive Social Wasps from the &lt;i&gt;Vespula&lt;/i&gt; Genus.</title>
        <authorList>
            <person name="Harrop T.W.R."/>
            <person name="Guhlin J."/>
            <person name="McLaughlin G.M."/>
            <person name="Permina E."/>
            <person name="Stockwell P."/>
            <person name="Gilligan J."/>
            <person name="Le Lec M.F."/>
            <person name="Gruber M.A.M."/>
            <person name="Quinn O."/>
            <person name="Lovegrove M."/>
            <person name="Duncan E.J."/>
            <person name="Remnant E.J."/>
            <person name="Van Eeckhoven J."/>
            <person name="Graham B."/>
            <person name="Knapp R.A."/>
            <person name="Langford K.W."/>
            <person name="Kronenberg Z."/>
            <person name="Press M.O."/>
            <person name="Eacker S.M."/>
            <person name="Wilson-Rankin E.E."/>
            <person name="Purcell J."/>
            <person name="Lester P.J."/>
            <person name="Dearden P.K."/>
        </authorList>
    </citation>
    <scope>NUCLEOTIDE SEQUENCE</scope>
    <source>
        <strain evidence="5">Volc-1</strain>
    </source>
</reference>
<keyword evidence="6" id="KW-1185">Reference proteome</keyword>
<keyword evidence="1" id="KW-0547">Nucleotide-binding</keyword>